<dbReference type="SUPFAM" id="SSF54909">
    <property type="entry name" value="Dimeric alpha+beta barrel"/>
    <property type="match status" value="1"/>
</dbReference>
<gene>
    <name evidence="2" type="ORF">H7B67_13680</name>
</gene>
<evidence type="ECO:0000313" key="2">
    <source>
        <dbReference type="EMBL" id="MBB6635166.1"/>
    </source>
</evidence>
<dbReference type="AlphaFoldDB" id="A0A841SX07"/>
<reference evidence="2 3" key="1">
    <citation type="submission" date="2020-08" db="EMBL/GenBank/DDBJ databases">
        <title>Cohnella phylogeny.</title>
        <authorList>
            <person name="Dunlap C."/>
        </authorList>
    </citation>
    <scope>NUCLEOTIDE SEQUENCE [LARGE SCALE GENOMIC DNA]</scope>
    <source>
        <strain evidence="2 3">DSM 25241</strain>
    </source>
</reference>
<name>A0A841SX07_9BACL</name>
<dbReference type="InterPro" id="IPR013097">
    <property type="entry name" value="Dabb"/>
</dbReference>
<protein>
    <submittedName>
        <fullName evidence="2">Dabb family protein</fullName>
    </submittedName>
</protein>
<dbReference type="SMART" id="SM00886">
    <property type="entry name" value="Dabb"/>
    <property type="match status" value="1"/>
</dbReference>
<dbReference type="Proteomes" id="UP000535838">
    <property type="component" value="Unassembled WGS sequence"/>
</dbReference>
<sequence>MVIFNLKHAPGSEEAEKFLADGKAILTSIPTVTNFGVFSQVSAKNDYDYGFSMDFASQADYDFYNEHPSHVGFVKERWELEVESFLEIDFQIKE</sequence>
<dbReference type="Pfam" id="PF07876">
    <property type="entry name" value="Dabb"/>
    <property type="match status" value="1"/>
</dbReference>
<dbReference type="Gene3D" id="3.30.70.100">
    <property type="match status" value="1"/>
</dbReference>
<organism evidence="2 3">
    <name type="scientific">Cohnella thailandensis</name>
    <dbReference type="NCBI Taxonomy" id="557557"/>
    <lineage>
        <taxon>Bacteria</taxon>
        <taxon>Bacillati</taxon>
        <taxon>Bacillota</taxon>
        <taxon>Bacilli</taxon>
        <taxon>Bacillales</taxon>
        <taxon>Paenibacillaceae</taxon>
        <taxon>Cohnella</taxon>
    </lineage>
</organism>
<dbReference type="InterPro" id="IPR011008">
    <property type="entry name" value="Dimeric_a/b-barrel"/>
</dbReference>
<evidence type="ECO:0000313" key="3">
    <source>
        <dbReference type="Proteomes" id="UP000535838"/>
    </source>
</evidence>
<comment type="caution">
    <text evidence="2">The sequence shown here is derived from an EMBL/GenBank/DDBJ whole genome shotgun (WGS) entry which is preliminary data.</text>
</comment>
<dbReference type="EMBL" id="JACJVQ010000011">
    <property type="protein sequence ID" value="MBB6635166.1"/>
    <property type="molecule type" value="Genomic_DNA"/>
</dbReference>
<dbReference type="PROSITE" id="PS51502">
    <property type="entry name" value="S_R_A_B_BARREL"/>
    <property type="match status" value="1"/>
</dbReference>
<evidence type="ECO:0000259" key="1">
    <source>
        <dbReference type="PROSITE" id="PS51502"/>
    </source>
</evidence>
<accession>A0A841SX07</accession>
<keyword evidence="3" id="KW-1185">Reference proteome</keyword>
<feature type="domain" description="Stress-response A/B barrel" evidence="1">
    <location>
        <begin position="1"/>
        <end position="90"/>
    </location>
</feature>
<proteinExistence type="predicted"/>